<dbReference type="Gene3D" id="3.90.180.10">
    <property type="entry name" value="Medium-chain alcohol dehydrogenases, catalytic domain"/>
    <property type="match status" value="1"/>
</dbReference>
<gene>
    <name evidence="4" type="ORF">ALECFALPRED_006224</name>
</gene>
<feature type="domain" description="Alcohol dehydrogenase-like N-terminal" evidence="3">
    <location>
        <begin position="28"/>
        <end position="109"/>
    </location>
</feature>
<dbReference type="GO" id="GO:0016651">
    <property type="term" value="F:oxidoreductase activity, acting on NAD(P)H"/>
    <property type="evidence" value="ECO:0007669"/>
    <property type="project" value="TreeGrafter"/>
</dbReference>
<dbReference type="Proteomes" id="UP000664203">
    <property type="component" value="Unassembled WGS sequence"/>
</dbReference>
<keyword evidence="5" id="KW-1185">Reference proteome</keyword>
<dbReference type="SUPFAM" id="SSF50129">
    <property type="entry name" value="GroES-like"/>
    <property type="match status" value="1"/>
</dbReference>
<dbReference type="EMBL" id="CAJPDR010000399">
    <property type="protein sequence ID" value="CAF9935047.1"/>
    <property type="molecule type" value="Genomic_DNA"/>
</dbReference>
<dbReference type="AlphaFoldDB" id="A0A8H3IP12"/>
<sequence>MKAIAIDHFGGPGAFVFKELTEWEPKVGHATIQVKALGLNHAKSEMRKGEWPEYMLVIGLNCVGIVTVCPGGEFAVGTRVAALMGGLGRLIPGTYAEYISVLVSNLVVIETSLP</sequence>
<dbReference type="PANTHER" id="PTHR48106">
    <property type="entry name" value="QUINONE OXIDOREDUCTASE PIG3-RELATED"/>
    <property type="match status" value="1"/>
</dbReference>
<organism evidence="4 5">
    <name type="scientific">Alectoria fallacina</name>
    <dbReference type="NCBI Taxonomy" id="1903189"/>
    <lineage>
        <taxon>Eukaryota</taxon>
        <taxon>Fungi</taxon>
        <taxon>Dikarya</taxon>
        <taxon>Ascomycota</taxon>
        <taxon>Pezizomycotina</taxon>
        <taxon>Lecanoromycetes</taxon>
        <taxon>OSLEUM clade</taxon>
        <taxon>Lecanoromycetidae</taxon>
        <taxon>Lecanorales</taxon>
        <taxon>Lecanorineae</taxon>
        <taxon>Parmeliaceae</taxon>
        <taxon>Alectoria</taxon>
    </lineage>
</organism>
<keyword evidence="1" id="KW-0521">NADP</keyword>
<dbReference type="GO" id="GO:0070402">
    <property type="term" value="F:NADPH binding"/>
    <property type="evidence" value="ECO:0007669"/>
    <property type="project" value="TreeGrafter"/>
</dbReference>
<dbReference type="InterPro" id="IPR011032">
    <property type="entry name" value="GroES-like_sf"/>
</dbReference>
<keyword evidence="2" id="KW-0560">Oxidoreductase</keyword>
<name>A0A8H3IP12_9LECA</name>
<evidence type="ECO:0000313" key="4">
    <source>
        <dbReference type="EMBL" id="CAF9935047.1"/>
    </source>
</evidence>
<comment type="caution">
    <text evidence="4">The sequence shown here is derived from an EMBL/GenBank/DDBJ whole genome shotgun (WGS) entry which is preliminary data.</text>
</comment>
<protein>
    <recommendedName>
        <fullName evidence="3">Alcohol dehydrogenase-like N-terminal domain-containing protein</fullName>
    </recommendedName>
</protein>
<evidence type="ECO:0000313" key="5">
    <source>
        <dbReference type="Proteomes" id="UP000664203"/>
    </source>
</evidence>
<accession>A0A8H3IP12</accession>
<evidence type="ECO:0000256" key="2">
    <source>
        <dbReference type="ARBA" id="ARBA00023002"/>
    </source>
</evidence>
<evidence type="ECO:0000256" key="1">
    <source>
        <dbReference type="ARBA" id="ARBA00022857"/>
    </source>
</evidence>
<dbReference type="InterPro" id="IPR013154">
    <property type="entry name" value="ADH-like_N"/>
</dbReference>
<reference evidence="4" key="1">
    <citation type="submission" date="2021-03" db="EMBL/GenBank/DDBJ databases">
        <authorList>
            <person name="Tagirdzhanova G."/>
        </authorList>
    </citation>
    <scope>NUCLEOTIDE SEQUENCE</scope>
</reference>
<evidence type="ECO:0000259" key="3">
    <source>
        <dbReference type="Pfam" id="PF08240"/>
    </source>
</evidence>
<dbReference type="Pfam" id="PF08240">
    <property type="entry name" value="ADH_N"/>
    <property type="match status" value="1"/>
</dbReference>
<dbReference type="OrthoDB" id="203908at2759"/>
<proteinExistence type="predicted"/>